<dbReference type="STRING" id="573065.Astex_2161"/>
<evidence type="ECO:0000256" key="3">
    <source>
        <dbReference type="ARBA" id="ARBA00022777"/>
    </source>
</evidence>
<dbReference type="EMBL" id="CP002395">
    <property type="protein sequence ID" value="ADU13819.1"/>
    <property type="molecule type" value="Genomic_DNA"/>
</dbReference>
<evidence type="ECO:0000259" key="4">
    <source>
        <dbReference type="Pfam" id="PF07804"/>
    </source>
</evidence>
<reference evidence="7" key="1">
    <citation type="submission" date="2010-12" db="EMBL/GenBank/DDBJ databases">
        <title>Complete sequence of chromosome 1 of Asticcacaulis excentricus CB 48.</title>
        <authorList>
            <consortium name="US DOE Joint Genome Institute"/>
            <person name="Lucas S."/>
            <person name="Copeland A."/>
            <person name="Lapidus A."/>
            <person name="Cheng J.-F."/>
            <person name="Bruce D."/>
            <person name="Goodwin L."/>
            <person name="Pitluck S."/>
            <person name="Teshima H."/>
            <person name="Davenport K."/>
            <person name="Detter J.C."/>
            <person name="Han C."/>
            <person name="Tapia R."/>
            <person name="Land M."/>
            <person name="Hauser L."/>
            <person name="Jeffries C."/>
            <person name="Kyrpides N."/>
            <person name="Ivanova N."/>
            <person name="Ovchinnikova G."/>
            <person name="Brun Y.V."/>
            <person name="Woyke T."/>
        </authorList>
    </citation>
    <scope>NUCLEOTIDE SEQUENCE [LARGE SCALE GENOMIC DNA]</scope>
    <source>
        <strain evidence="7">ATCC 15261 / DSM 4724 / KCTC 12464 / NCIMB 9791 / VKM B-1370 / CB 48</strain>
    </source>
</reference>
<proteinExistence type="inferred from homology"/>
<feature type="domain" description="HipA-like C-terminal" evidence="4">
    <location>
        <begin position="151"/>
        <end position="349"/>
    </location>
</feature>
<dbReference type="GO" id="GO:0004674">
    <property type="term" value="F:protein serine/threonine kinase activity"/>
    <property type="evidence" value="ECO:0007669"/>
    <property type="project" value="TreeGrafter"/>
</dbReference>
<dbReference type="NCBIfam" id="TIGR03071">
    <property type="entry name" value="couple_hipA"/>
    <property type="match status" value="1"/>
</dbReference>
<dbReference type="Proteomes" id="UP000001492">
    <property type="component" value="Chromosome 1"/>
</dbReference>
<feature type="domain" description="HipA N-terminal subdomain 1" evidence="5">
    <location>
        <begin position="3"/>
        <end position="102"/>
    </location>
</feature>
<dbReference type="RefSeq" id="WP_013479647.1">
    <property type="nucleotide sequence ID" value="NC_014816.1"/>
</dbReference>
<organism evidence="6 7">
    <name type="scientific">Asticcacaulis excentricus (strain ATCC 15261 / DSM 4724 / KCTC 12464 / NCIMB 9791 / VKM B-1370 / CB 48)</name>
    <dbReference type="NCBI Taxonomy" id="573065"/>
    <lineage>
        <taxon>Bacteria</taxon>
        <taxon>Pseudomonadati</taxon>
        <taxon>Pseudomonadota</taxon>
        <taxon>Alphaproteobacteria</taxon>
        <taxon>Caulobacterales</taxon>
        <taxon>Caulobacteraceae</taxon>
        <taxon>Asticcacaulis</taxon>
    </lineage>
</organism>
<evidence type="ECO:0000313" key="6">
    <source>
        <dbReference type="EMBL" id="ADU13819.1"/>
    </source>
</evidence>
<dbReference type="PANTHER" id="PTHR37419">
    <property type="entry name" value="SERINE/THREONINE-PROTEIN KINASE TOXIN HIPA"/>
    <property type="match status" value="1"/>
</dbReference>
<keyword evidence="3" id="KW-0418">Kinase</keyword>
<keyword evidence="7" id="KW-1185">Reference proteome</keyword>
<keyword evidence="2" id="KW-0808">Transferase</keyword>
<dbReference type="eggNOG" id="COG3550">
    <property type="taxonomic scope" value="Bacteria"/>
</dbReference>
<gene>
    <name evidence="6" type="ordered locus">Astex_2161</name>
</gene>
<dbReference type="InterPro" id="IPR017508">
    <property type="entry name" value="HipA_N1"/>
</dbReference>
<dbReference type="KEGG" id="aex:Astex_2161"/>
<dbReference type="GO" id="GO:0005829">
    <property type="term" value="C:cytosol"/>
    <property type="evidence" value="ECO:0007669"/>
    <property type="project" value="TreeGrafter"/>
</dbReference>
<evidence type="ECO:0000259" key="5">
    <source>
        <dbReference type="Pfam" id="PF13657"/>
    </source>
</evidence>
<accession>E8RM00</accession>
<dbReference type="Pfam" id="PF13657">
    <property type="entry name" value="Couple_hipA"/>
    <property type="match status" value="1"/>
</dbReference>
<evidence type="ECO:0000313" key="7">
    <source>
        <dbReference type="Proteomes" id="UP000001492"/>
    </source>
</evidence>
<dbReference type="PANTHER" id="PTHR37419:SF1">
    <property type="entry name" value="SERINE_THREONINE-PROTEIN KINASE TOXIN HIPA"/>
    <property type="match status" value="1"/>
</dbReference>
<evidence type="ECO:0000256" key="2">
    <source>
        <dbReference type="ARBA" id="ARBA00022679"/>
    </source>
</evidence>
<protein>
    <submittedName>
        <fullName evidence="6">HipA N-terminal domain protein</fullName>
    </submittedName>
</protein>
<comment type="similarity">
    <text evidence="1">Belongs to the HipA Ser/Thr kinase family.</text>
</comment>
<dbReference type="InterPro" id="IPR012893">
    <property type="entry name" value="HipA-like_C"/>
</dbReference>
<evidence type="ECO:0000256" key="1">
    <source>
        <dbReference type="ARBA" id="ARBA00010164"/>
    </source>
</evidence>
<sequence length="442" mass="49372">MRLDVWLDGVSHPVGRLQSFDNNGVTFQYAEAYLRYAAMPISLSLPLQKNAFGDAITRAFFDNLLPENDQTRRLLEQEGLSRDDIVGILFHLGADCPGAISCLPEGAEPVKVPGDLNIDYEPLSENAVEAIMLSLVNHQRLPDQTKDPSPLAGMQGKMALTILPDGRWALPRFGRKVPSTHILKVPAREDQGDVKHEWAASGFTWSLGLPLYLPQRVIIAQTQGLIIPRFDRRLMNNKVYRIHQEDFAQALGLPRGLKYERNGREGRKFSAETISGLCNRLDNPADARIKILKATLLNLVLGNTDNHAKNHAILFPEGRAPALAPFYDILPIRLNERFTRAFAYKIGNATTFEELVAEDIQLLFGVFGLEGGRYRRFLEGEIRPMLQTLERLADDLSSGGMKGFDDLIGNNLEHLNNILDLGLDVRKRDLYVSSGGGWLARP</sequence>
<dbReference type="Pfam" id="PF07804">
    <property type="entry name" value="HipA_C"/>
    <property type="match status" value="1"/>
</dbReference>
<dbReference type="HOGENOM" id="CLU_030167_1_0_5"/>
<dbReference type="OrthoDB" id="9805913at2"/>
<dbReference type="InterPro" id="IPR052028">
    <property type="entry name" value="HipA_Ser/Thr_kinase"/>
</dbReference>
<dbReference type="AlphaFoldDB" id="E8RM00"/>
<name>E8RM00_ASTEC</name>